<comment type="caution">
    <text evidence="1">The sequence shown here is derived from an EMBL/GenBank/DDBJ whole genome shotgun (WGS) entry which is preliminary data.</text>
</comment>
<dbReference type="OrthoDB" id="2680308at2"/>
<organism evidence="1 2">
    <name type="scientific">Paenibacillus etheri</name>
    <dbReference type="NCBI Taxonomy" id="1306852"/>
    <lineage>
        <taxon>Bacteria</taxon>
        <taxon>Bacillati</taxon>
        <taxon>Bacillota</taxon>
        <taxon>Bacilli</taxon>
        <taxon>Bacillales</taxon>
        <taxon>Paenibacillaceae</taxon>
        <taxon>Paenibacillus</taxon>
    </lineage>
</organism>
<accession>A0A0W1AWU3</accession>
<sequence length="99" mass="11815">MLDDTSRKLLRIISQFRYHFRRMPNIKELGRLSGRHPAEIIKGFKVLAAEHYIVWDVSTPIETTIIIDNWERNVPYEKTPQQGTENERSGTNIDYWLYH</sequence>
<dbReference type="AlphaFoldDB" id="A0A0W1AWU3"/>
<dbReference type="EMBL" id="LCZJ02000026">
    <property type="protein sequence ID" value="KTD85783.1"/>
    <property type="molecule type" value="Genomic_DNA"/>
</dbReference>
<evidence type="ECO:0000313" key="1">
    <source>
        <dbReference type="EMBL" id="KTD85783.1"/>
    </source>
</evidence>
<dbReference type="Proteomes" id="UP000054709">
    <property type="component" value="Unassembled WGS sequence"/>
</dbReference>
<reference evidence="1 2" key="1">
    <citation type="journal article" date="2015" name="Int. Biodeterior. Biodegradation">
        <title>Physiological and genetic screening methods for the isolation of methyl tert-butyl ether-degrading bacteria for bioremediation purposes.</title>
        <authorList>
            <person name="Guisado I.M."/>
            <person name="Purswani J."/>
            <person name="Gonzalez Lopez J."/>
            <person name="Pozo C."/>
        </authorList>
    </citation>
    <scope>NUCLEOTIDE SEQUENCE [LARGE SCALE GENOMIC DNA]</scope>
    <source>
        <strain evidence="1 2">SH7</strain>
    </source>
</reference>
<keyword evidence="2" id="KW-1185">Reference proteome</keyword>
<evidence type="ECO:0000313" key="2">
    <source>
        <dbReference type="Proteomes" id="UP000054709"/>
    </source>
</evidence>
<gene>
    <name evidence="1" type="ORF">UQ64_20090</name>
</gene>
<protein>
    <submittedName>
        <fullName evidence="1">Uncharacterized protein</fullName>
    </submittedName>
</protein>
<proteinExistence type="predicted"/>
<name>A0A0W1AWU3_9BACL</name>